<evidence type="ECO:0000313" key="1">
    <source>
        <dbReference type="EMBL" id="KAG9334465.1"/>
    </source>
</evidence>
<name>A0A8T2N210_9TELE</name>
<proteinExistence type="predicted"/>
<dbReference type="Proteomes" id="UP000824540">
    <property type="component" value="Unassembled WGS sequence"/>
</dbReference>
<accession>A0A8T2N210</accession>
<evidence type="ECO:0000313" key="2">
    <source>
        <dbReference type="Proteomes" id="UP000824540"/>
    </source>
</evidence>
<protein>
    <submittedName>
        <fullName evidence="1">Uncharacterized protein</fullName>
    </submittedName>
</protein>
<reference evidence="1" key="1">
    <citation type="thesis" date="2021" institute="BYU ScholarsArchive" country="Provo, UT, USA">
        <title>Applications of and Algorithms for Genome Assembly and Genomic Analyses with an Emphasis on Marine Teleosts.</title>
        <authorList>
            <person name="Pickett B.D."/>
        </authorList>
    </citation>
    <scope>NUCLEOTIDE SEQUENCE</scope>
    <source>
        <strain evidence="1">HI-2016</strain>
    </source>
</reference>
<keyword evidence="2" id="KW-1185">Reference proteome</keyword>
<dbReference type="EMBL" id="JAFBMS010000149">
    <property type="protein sequence ID" value="KAG9334465.1"/>
    <property type="molecule type" value="Genomic_DNA"/>
</dbReference>
<comment type="caution">
    <text evidence="1">The sequence shown here is derived from an EMBL/GenBank/DDBJ whole genome shotgun (WGS) entry which is preliminary data.</text>
</comment>
<dbReference type="AlphaFoldDB" id="A0A8T2N210"/>
<sequence>MLMETCGEKEDRENGLTWVFNGGGAGSGLSTVLCSRVQAADVEGVTSQRHDITKAQGQLAIADKACTLAGQPLSKAPDDC</sequence>
<organism evidence="1 2">
    <name type="scientific">Albula glossodonta</name>
    <name type="common">roundjaw bonefish</name>
    <dbReference type="NCBI Taxonomy" id="121402"/>
    <lineage>
        <taxon>Eukaryota</taxon>
        <taxon>Metazoa</taxon>
        <taxon>Chordata</taxon>
        <taxon>Craniata</taxon>
        <taxon>Vertebrata</taxon>
        <taxon>Euteleostomi</taxon>
        <taxon>Actinopterygii</taxon>
        <taxon>Neopterygii</taxon>
        <taxon>Teleostei</taxon>
        <taxon>Albuliformes</taxon>
        <taxon>Albulidae</taxon>
        <taxon>Albula</taxon>
    </lineage>
</organism>
<feature type="non-terminal residue" evidence="1">
    <location>
        <position position="1"/>
    </location>
</feature>
<gene>
    <name evidence="1" type="ORF">JZ751_007663</name>
</gene>